<evidence type="ECO:0000313" key="2">
    <source>
        <dbReference type="EMBL" id="CAL1588831.1"/>
    </source>
</evidence>
<reference evidence="2 3" key="1">
    <citation type="submission" date="2024-04" db="EMBL/GenBank/DDBJ databases">
        <authorList>
            <person name="Waldvogel A.-M."/>
            <person name="Schoenle A."/>
        </authorList>
    </citation>
    <scope>NUCLEOTIDE SEQUENCE [LARGE SCALE GENOMIC DNA]</scope>
</reference>
<keyword evidence="3" id="KW-1185">Reference proteome</keyword>
<dbReference type="Proteomes" id="UP001497482">
    <property type="component" value="Chromosome 18"/>
</dbReference>
<gene>
    <name evidence="2" type="ORF">KC01_LOCUS18553</name>
</gene>
<evidence type="ECO:0000313" key="3">
    <source>
        <dbReference type="Proteomes" id="UP001497482"/>
    </source>
</evidence>
<name>A0AAV2KIC0_KNICA</name>
<dbReference type="EMBL" id="OZ035840">
    <property type="protein sequence ID" value="CAL1588831.1"/>
    <property type="molecule type" value="Genomic_DNA"/>
</dbReference>
<sequence>MEEARLREQTHPTRQGHRAGLWGDRVGSGPTVLASGHWVDSRLGAWTATPERAGVLSNGQGTYIRLIITSCVPKKVPHLLTYVDTIRALIHERKAIPSTITAITAGAPTQCSRKTRLLLCSVIVAYAAPCEGPACPRSLIISLVPCLIVSPQLRPGRAFVHRWNAVRLAFFSKGQEHFRGEEAEITAAAAHCLSLRVGVTSIFIRSSYRRALVYQAHCKRFTEQALQHGQRAICFAWN</sequence>
<accession>A0AAV2KIC0</accession>
<proteinExistence type="predicted"/>
<protein>
    <submittedName>
        <fullName evidence="2">Uncharacterized protein</fullName>
    </submittedName>
</protein>
<feature type="compositionally biased region" description="Basic and acidic residues" evidence="1">
    <location>
        <begin position="1"/>
        <end position="11"/>
    </location>
</feature>
<organism evidence="2 3">
    <name type="scientific">Knipowitschia caucasica</name>
    <name type="common">Caucasian dwarf goby</name>
    <name type="synonym">Pomatoschistus caucasicus</name>
    <dbReference type="NCBI Taxonomy" id="637954"/>
    <lineage>
        <taxon>Eukaryota</taxon>
        <taxon>Metazoa</taxon>
        <taxon>Chordata</taxon>
        <taxon>Craniata</taxon>
        <taxon>Vertebrata</taxon>
        <taxon>Euteleostomi</taxon>
        <taxon>Actinopterygii</taxon>
        <taxon>Neopterygii</taxon>
        <taxon>Teleostei</taxon>
        <taxon>Neoteleostei</taxon>
        <taxon>Acanthomorphata</taxon>
        <taxon>Gobiaria</taxon>
        <taxon>Gobiiformes</taxon>
        <taxon>Gobioidei</taxon>
        <taxon>Gobiidae</taxon>
        <taxon>Gobiinae</taxon>
        <taxon>Knipowitschia</taxon>
    </lineage>
</organism>
<evidence type="ECO:0000256" key="1">
    <source>
        <dbReference type="SAM" id="MobiDB-lite"/>
    </source>
</evidence>
<dbReference type="AlphaFoldDB" id="A0AAV2KIC0"/>
<feature type="region of interest" description="Disordered" evidence="1">
    <location>
        <begin position="1"/>
        <end position="22"/>
    </location>
</feature>